<organism evidence="7 8">
    <name type="scientific">Paracoccus angustae</name>
    <dbReference type="NCBI Taxonomy" id="1671480"/>
    <lineage>
        <taxon>Bacteria</taxon>
        <taxon>Pseudomonadati</taxon>
        <taxon>Pseudomonadota</taxon>
        <taxon>Alphaproteobacteria</taxon>
        <taxon>Rhodobacterales</taxon>
        <taxon>Paracoccaceae</taxon>
        <taxon>Paracoccus</taxon>
    </lineage>
</organism>
<evidence type="ECO:0000256" key="1">
    <source>
        <dbReference type="ARBA" id="ARBA00022723"/>
    </source>
</evidence>
<dbReference type="RefSeq" id="WP_377763192.1">
    <property type="nucleotide sequence ID" value="NZ_JBHRXY010000018.1"/>
</dbReference>
<keyword evidence="2 4" id="KW-0862">Zinc</keyword>
<keyword evidence="1 4" id="KW-0479">Metal-binding</keyword>
<dbReference type="InterPro" id="IPR036291">
    <property type="entry name" value="NAD(P)-bd_dom_sf"/>
</dbReference>
<evidence type="ECO:0000313" key="8">
    <source>
        <dbReference type="Proteomes" id="UP001595539"/>
    </source>
</evidence>
<dbReference type="CDD" id="cd08234">
    <property type="entry name" value="threonine_DH_like"/>
    <property type="match status" value="1"/>
</dbReference>
<dbReference type="InterPro" id="IPR013149">
    <property type="entry name" value="ADH-like_C"/>
</dbReference>
<accession>A0ABV7U7W8</accession>
<feature type="domain" description="Alcohol dehydrogenase-like N-terminal" evidence="6">
    <location>
        <begin position="25"/>
        <end position="132"/>
    </location>
</feature>
<evidence type="ECO:0000313" key="7">
    <source>
        <dbReference type="EMBL" id="MFC3631055.1"/>
    </source>
</evidence>
<dbReference type="Gene3D" id="3.40.50.720">
    <property type="entry name" value="NAD(P)-binding Rossmann-like Domain"/>
    <property type="match status" value="1"/>
</dbReference>
<dbReference type="InterPro" id="IPR013154">
    <property type="entry name" value="ADH-like_N"/>
</dbReference>
<evidence type="ECO:0000256" key="4">
    <source>
        <dbReference type="RuleBase" id="RU361277"/>
    </source>
</evidence>
<gene>
    <name evidence="7" type="ORF">ACFOM8_16560</name>
</gene>
<dbReference type="Pfam" id="PF00107">
    <property type="entry name" value="ADH_zinc_N"/>
    <property type="match status" value="1"/>
</dbReference>
<dbReference type="SUPFAM" id="SSF50129">
    <property type="entry name" value="GroES-like"/>
    <property type="match status" value="1"/>
</dbReference>
<dbReference type="SUPFAM" id="SSF51735">
    <property type="entry name" value="NAD(P)-binding Rossmann-fold domains"/>
    <property type="match status" value="1"/>
</dbReference>
<dbReference type="Proteomes" id="UP001595539">
    <property type="component" value="Unassembled WGS sequence"/>
</dbReference>
<comment type="similarity">
    <text evidence="4">Belongs to the zinc-containing alcohol dehydrogenase family.</text>
</comment>
<comment type="cofactor">
    <cofactor evidence="4">
        <name>Zn(2+)</name>
        <dbReference type="ChEBI" id="CHEBI:29105"/>
    </cofactor>
</comment>
<dbReference type="EMBL" id="JBHRXY010000018">
    <property type="protein sequence ID" value="MFC3631055.1"/>
    <property type="molecule type" value="Genomic_DNA"/>
</dbReference>
<name>A0ABV7U7W8_9RHOB</name>
<dbReference type="PROSITE" id="PS00059">
    <property type="entry name" value="ADH_ZINC"/>
    <property type="match status" value="1"/>
</dbReference>
<protein>
    <submittedName>
        <fullName evidence="7">Zinc-dependent alcohol dehydrogenase family protein</fullName>
    </submittedName>
</protein>
<evidence type="ECO:0000256" key="3">
    <source>
        <dbReference type="ARBA" id="ARBA00023002"/>
    </source>
</evidence>
<dbReference type="PANTHER" id="PTHR43401:SF2">
    <property type="entry name" value="L-THREONINE 3-DEHYDROGENASE"/>
    <property type="match status" value="1"/>
</dbReference>
<dbReference type="InterPro" id="IPR011032">
    <property type="entry name" value="GroES-like_sf"/>
</dbReference>
<reference evidence="8" key="1">
    <citation type="journal article" date="2019" name="Int. J. Syst. Evol. Microbiol.">
        <title>The Global Catalogue of Microorganisms (GCM) 10K type strain sequencing project: providing services to taxonomists for standard genome sequencing and annotation.</title>
        <authorList>
            <consortium name="The Broad Institute Genomics Platform"/>
            <consortium name="The Broad Institute Genome Sequencing Center for Infectious Disease"/>
            <person name="Wu L."/>
            <person name="Ma J."/>
        </authorList>
    </citation>
    <scope>NUCLEOTIDE SEQUENCE [LARGE SCALE GENOMIC DNA]</scope>
    <source>
        <strain evidence="8">KCTC 42473</strain>
    </source>
</reference>
<keyword evidence="3" id="KW-0560">Oxidoreductase</keyword>
<dbReference type="InterPro" id="IPR002328">
    <property type="entry name" value="ADH_Zn_CS"/>
</dbReference>
<evidence type="ECO:0000259" key="5">
    <source>
        <dbReference type="Pfam" id="PF00107"/>
    </source>
</evidence>
<dbReference type="InterPro" id="IPR050129">
    <property type="entry name" value="Zn_alcohol_dh"/>
</dbReference>
<comment type="caution">
    <text evidence="7">The sequence shown here is derived from an EMBL/GenBank/DDBJ whole genome shotgun (WGS) entry which is preliminary data.</text>
</comment>
<dbReference type="PANTHER" id="PTHR43401">
    <property type="entry name" value="L-THREONINE 3-DEHYDROGENASE"/>
    <property type="match status" value="1"/>
</dbReference>
<keyword evidence="8" id="KW-1185">Reference proteome</keyword>
<evidence type="ECO:0000256" key="2">
    <source>
        <dbReference type="ARBA" id="ARBA00022833"/>
    </source>
</evidence>
<sequence length="330" mass="34942">MKAIVYTEKGHVAYRDLPDPEPQTEEVLLRVRASGLCHTDLDVLHARYGGGHFPMVPGHEFAGEVVAIGADVEGFAVGDRVVVDPNLSCGTCRACRRSQENLCTSLGAYGVSTPGGFGELVAVRAENLHPLGDLPYDQAALAEPMGCVLNGVTALAPVSQDEALIIGAGPIGLLLAIALRTRGVERITLADLDPSRLDLARSFGFDAVENGGPEMKAMRRSMDICADATGRADVAASLIDYTADGGQALFFGVCAPDARIAISPFEVFRRQLRLLGTHSLNRNIPDALQAIRLYGPGIERLVSHRLPLDAVADILSSKAPKGSLKVQAAL</sequence>
<evidence type="ECO:0000259" key="6">
    <source>
        <dbReference type="Pfam" id="PF08240"/>
    </source>
</evidence>
<feature type="domain" description="Alcohol dehydrogenase-like C-terminal" evidence="5">
    <location>
        <begin position="170"/>
        <end position="290"/>
    </location>
</feature>
<proteinExistence type="inferred from homology"/>
<dbReference type="Pfam" id="PF08240">
    <property type="entry name" value="ADH_N"/>
    <property type="match status" value="1"/>
</dbReference>
<dbReference type="Gene3D" id="3.90.180.10">
    <property type="entry name" value="Medium-chain alcohol dehydrogenases, catalytic domain"/>
    <property type="match status" value="1"/>
</dbReference>